<dbReference type="PANTHER" id="PTHR47197:SF3">
    <property type="entry name" value="DIHYDRO-HEME D1 DEHYDROGENASE"/>
    <property type="match status" value="1"/>
</dbReference>
<dbReference type="Proteomes" id="UP000484015">
    <property type="component" value="Unassembled WGS sequence"/>
</dbReference>
<keyword evidence="2" id="KW-1185">Reference proteome</keyword>
<dbReference type="GO" id="GO:0004553">
    <property type="term" value="F:hydrolase activity, hydrolyzing O-glycosyl compounds"/>
    <property type="evidence" value="ECO:0007669"/>
    <property type="project" value="InterPro"/>
</dbReference>
<dbReference type="SUPFAM" id="SSF50969">
    <property type="entry name" value="YVTN repeat-like/Quinoprotein amine dehydrogenase"/>
    <property type="match status" value="1"/>
</dbReference>
<proteinExistence type="predicted"/>
<dbReference type="InterPro" id="IPR002105">
    <property type="entry name" value="Dockerin_1_rpt"/>
</dbReference>
<organism evidence="1 2">
    <name type="scientific">Pseudoduganella ginsengisoli</name>
    <dbReference type="NCBI Taxonomy" id="1462440"/>
    <lineage>
        <taxon>Bacteria</taxon>
        <taxon>Pseudomonadati</taxon>
        <taxon>Pseudomonadota</taxon>
        <taxon>Betaproteobacteria</taxon>
        <taxon>Burkholderiales</taxon>
        <taxon>Oxalobacteraceae</taxon>
        <taxon>Telluria group</taxon>
        <taxon>Pseudoduganella</taxon>
    </lineage>
</organism>
<dbReference type="OrthoDB" id="9774579at2"/>
<dbReference type="RefSeq" id="WP_155438785.1">
    <property type="nucleotide sequence ID" value="NZ_WNLA01000004.1"/>
</dbReference>
<dbReference type="InterPro" id="IPR051200">
    <property type="entry name" value="Host-pathogen_enzymatic-act"/>
</dbReference>
<dbReference type="Gene3D" id="2.130.10.10">
    <property type="entry name" value="YVTN repeat-like/Quinoprotein amine dehydrogenase"/>
    <property type="match status" value="2"/>
</dbReference>
<reference evidence="1 2" key="1">
    <citation type="submission" date="2019-11" db="EMBL/GenBank/DDBJ databases">
        <title>Type strains purchased from KCTC, JCM and DSMZ.</title>
        <authorList>
            <person name="Lu H."/>
        </authorList>
    </citation>
    <scope>NUCLEOTIDE SEQUENCE [LARGE SCALE GENOMIC DNA]</scope>
    <source>
        <strain evidence="1 2">KCTC 42409</strain>
    </source>
</reference>
<gene>
    <name evidence="1" type="ORF">GM668_10045</name>
</gene>
<protein>
    <recommendedName>
        <fullName evidence="3">Beta-propeller fold lactonase family protein</fullName>
    </recommendedName>
</protein>
<accession>A0A6L6PZ60</accession>
<evidence type="ECO:0000313" key="2">
    <source>
        <dbReference type="Proteomes" id="UP000484015"/>
    </source>
</evidence>
<dbReference type="AlphaFoldDB" id="A0A6L6PZ60"/>
<dbReference type="Gene3D" id="1.10.1330.10">
    <property type="entry name" value="Dockerin domain"/>
    <property type="match status" value="1"/>
</dbReference>
<dbReference type="InterPro" id="IPR011044">
    <property type="entry name" value="Quino_amine_DH_bsu"/>
</dbReference>
<dbReference type="Pfam" id="PF00404">
    <property type="entry name" value="Dockerin_1"/>
    <property type="match status" value="1"/>
</dbReference>
<name>A0A6L6PZ60_9BURK</name>
<comment type="caution">
    <text evidence="1">The sequence shown here is derived from an EMBL/GenBank/DDBJ whole genome shotgun (WGS) entry which is preliminary data.</text>
</comment>
<sequence>MRTLIEMAASLHLAMRFCATGTLPKLPRDANFPRTFRGKRGWSAVVAGALLLDAAAYAQVTPPLPDGPLTVNIRSTSRVVQPFAITSGSMAGFTDSLIPMGVNESKNVSYAQFQIVSPVSVKITFSSDDGGNFDRLFDFTPGIYFVGMQYTSPLLSSDYADLWIQKFDGRVFGPKLLEVRKSADSYVHAFFRTASSGASGLAQVTTTEHTVSVDKTLNIPGGDATFNNSDSLWPTGLYCPSPTTCAPMTRTISAGGASVTLSVSNGMNSASGVLPPSRYDRIDASSSGTIVHLVHTRIPFVPPGAPTIDALPAQAPITAAYGVRTLTLTGIGDGTDGEMQALHLSAVSSDTAVIPAPELIYHPGDSTATLHYRAAPGAVRKATITVTVTDDGGTPGYPADDQSTTMSFQVSALARRACDVPACHVYVTQRDNALTEVIDAGTNIAFDDNLRGSSPLAISPDGRQLYSVVGSSFLITNPATHDVLATLTLPDVPTAMAQSPSGDRLYLTIPARLIGATDALAVVDTGARTVTQFDLGTSGFADGIVSSLDGRRLYVSTDDGELLTVSTPALRVLGSVAIDDGPHHLAASPGGDRVYVVSRDHNNVAVVDTIGQAMAGRIATGNRPEGIALTPDGKKALLSVWVGAYQGRIDTIDTTTLTVTGSTGLNGLNGPKEIALTPDGTRAYVSFETDRSVVVLSTLTGRIVKTIPIGTPTIGMVMAPLPLLPLLMGDVTHDGVVDQRDVARLLADLNLTVNASACGLACDLDADGVITVLDARRMVNLCTVAGCGAR</sequence>
<dbReference type="EMBL" id="WNLA01000004">
    <property type="protein sequence ID" value="MTW02421.1"/>
    <property type="molecule type" value="Genomic_DNA"/>
</dbReference>
<dbReference type="SUPFAM" id="SSF63446">
    <property type="entry name" value="Type I dockerin domain"/>
    <property type="match status" value="1"/>
</dbReference>
<evidence type="ECO:0008006" key="3">
    <source>
        <dbReference type="Google" id="ProtNLM"/>
    </source>
</evidence>
<dbReference type="GO" id="GO:0000272">
    <property type="term" value="P:polysaccharide catabolic process"/>
    <property type="evidence" value="ECO:0007669"/>
    <property type="project" value="InterPro"/>
</dbReference>
<dbReference type="InterPro" id="IPR015943">
    <property type="entry name" value="WD40/YVTN_repeat-like_dom_sf"/>
</dbReference>
<dbReference type="InterPro" id="IPR036439">
    <property type="entry name" value="Dockerin_dom_sf"/>
</dbReference>
<evidence type="ECO:0000313" key="1">
    <source>
        <dbReference type="EMBL" id="MTW02421.1"/>
    </source>
</evidence>
<dbReference type="PANTHER" id="PTHR47197">
    <property type="entry name" value="PROTEIN NIRF"/>
    <property type="match status" value="1"/>
</dbReference>